<dbReference type="Gene3D" id="3.40.50.300">
    <property type="entry name" value="P-loop containing nucleotide triphosphate hydrolases"/>
    <property type="match status" value="2"/>
</dbReference>
<dbReference type="Proteomes" id="UP000005824">
    <property type="component" value="Unassembled WGS sequence"/>
</dbReference>
<dbReference type="InterPro" id="IPR014001">
    <property type="entry name" value="Helicase_ATP-bd"/>
</dbReference>
<dbReference type="GO" id="GO:0016787">
    <property type="term" value="F:hydrolase activity"/>
    <property type="evidence" value="ECO:0007669"/>
    <property type="project" value="UniProtKB-KW"/>
</dbReference>
<dbReference type="Pfam" id="PF00271">
    <property type="entry name" value="Helicase_C"/>
    <property type="match status" value="1"/>
</dbReference>
<dbReference type="GO" id="GO:0006310">
    <property type="term" value="P:DNA recombination"/>
    <property type="evidence" value="ECO:0007669"/>
    <property type="project" value="InterPro"/>
</dbReference>
<keyword evidence="3" id="KW-0547">Nucleotide-binding</keyword>
<dbReference type="PANTHER" id="PTHR13710">
    <property type="entry name" value="DNA HELICASE RECQ FAMILY MEMBER"/>
    <property type="match status" value="1"/>
</dbReference>
<dbReference type="GO" id="GO:0005524">
    <property type="term" value="F:ATP binding"/>
    <property type="evidence" value="ECO:0007669"/>
    <property type="project" value="UniProtKB-KW"/>
</dbReference>
<dbReference type="GO" id="GO:0046872">
    <property type="term" value="F:metal ion binding"/>
    <property type="evidence" value="ECO:0007669"/>
    <property type="project" value="UniProtKB-KW"/>
</dbReference>
<evidence type="ECO:0000256" key="3">
    <source>
        <dbReference type="ARBA" id="ARBA00022741"/>
    </source>
</evidence>
<dbReference type="PROSITE" id="PS51192">
    <property type="entry name" value="HELICASE_ATP_BIND_1"/>
    <property type="match status" value="1"/>
</dbReference>
<keyword evidence="2" id="KW-0479">Metal-binding</keyword>
<dbReference type="Pfam" id="PF16124">
    <property type="entry name" value="RecQ_Zn_bind"/>
    <property type="match status" value="1"/>
</dbReference>
<keyword evidence="8" id="KW-0413">Isomerase</keyword>
<comment type="caution">
    <text evidence="15">The sequence shown here is derived from an EMBL/GenBank/DDBJ whole genome shotgun (WGS) entry which is preliminary data.</text>
</comment>
<evidence type="ECO:0000259" key="14">
    <source>
        <dbReference type="PROSITE" id="PS51194"/>
    </source>
</evidence>
<dbReference type="InterPro" id="IPR032284">
    <property type="entry name" value="RecQ_Zn-bd"/>
</dbReference>
<dbReference type="eggNOG" id="COG0514">
    <property type="taxonomic scope" value="Bacteria"/>
</dbReference>
<evidence type="ECO:0000256" key="4">
    <source>
        <dbReference type="ARBA" id="ARBA00022801"/>
    </source>
</evidence>
<dbReference type="GO" id="GO:0003677">
    <property type="term" value="F:DNA binding"/>
    <property type="evidence" value="ECO:0007669"/>
    <property type="project" value="UniProtKB-KW"/>
</dbReference>
<keyword evidence="4" id="KW-0378">Hydrolase</keyword>
<evidence type="ECO:0000256" key="7">
    <source>
        <dbReference type="ARBA" id="ARBA00023125"/>
    </source>
</evidence>
<dbReference type="Gene3D" id="1.10.10.10">
    <property type="entry name" value="Winged helix-like DNA-binding domain superfamily/Winged helix DNA-binding domain"/>
    <property type="match status" value="1"/>
</dbReference>
<evidence type="ECO:0000256" key="1">
    <source>
        <dbReference type="ARBA" id="ARBA00005446"/>
    </source>
</evidence>
<dbReference type="Pfam" id="PF00270">
    <property type="entry name" value="DEAD"/>
    <property type="match status" value="1"/>
</dbReference>
<dbReference type="SUPFAM" id="SSF52540">
    <property type="entry name" value="P-loop containing nucleoside triphosphate hydrolases"/>
    <property type="match status" value="1"/>
</dbReference>
<evidence type="ECO:0000256" key="9">
    <source>
        <dbReference type="ARBA" id="ARBA00034617"/>
    </source>
</evidence>
<evidence type="ECO:0000256" key="8">
    <source>
        <dbReference type="ARBA" id="ARBA00023235"/>
    </source>
</evidence>
<name>B4D338_9BACT</name>
<dbReference type="PANTHER" id="PTHR13710:SF105">
    <property type="entry name" value="ATP-DEPENDENT DNA HELICASE Q1"/>
    <property type="match status" value="1"/>
</dbReference>
<dbReference type="RefSeq" id="WP_006980651.1">
    <property type="nucleotide sequence ID" value="NZ_ABVL01000009.1"/>
</dbReference>
<dbReference type="NCBIfam" id="TIGR00614">
    <property type="entry name" value="recQ_fam"/>
    <property type="match status" value="1"/>
</dbReference>
<keyword evidence="5 15" id="KW-0347">Helicase</keyword>
<evidence type="ECO:0000256" key="12">
    <source>
        <dbReference type="ARBA" id="ARBA00044550"/>
    </source>
</evidence>
<dbReference type="SMART" id="SM00487">
    <property type="entry name" value="DEXDc"/>
    <property type="match status" value="1"/>
</dbReference>
<evidence type="ECO:0000256" key="2">
    <source>
        <dbReference type="ARBA" id="ARBA00022723"/>
    </source>
</evidence>
<gene>
    <name evidence="15" type="ORF">CfE428DRAFT_3326</name>
</gene>
<comment type="similarity">
    <text evidence="1">Belongs to the helicase family. RecQ subfamily.</text>
</comment>
<evidence type="ECO:0000256" key="5">
    <source>
        <dbReference type="ARBA" id="ARBA00022806"/>
    </source>
</evidence>
<dbReference type="SMART" id="SM00490">
    <property type="entry name" value="HELICc"/>
    <property type="match status" value="1"/>
</dbReference>
<dbReference type="STRING" id="497964.CfE428DRAFT_3326"/>
<organism evidence="15 16">
    <name type="scientific">Chthoniobacter flavus Ellin428</name>
    <dbReference type="NCBI Taxonomy" id="497964"/>
    <lineage>
        <taxon>Bacteria</taxon>
        <taxon>Pseudomonadati</taxon>
        <taxon>Verrucomicrobiota</taxon>
        <taxon>Spartobacteria</taxon>
        <taxon>Chthoniobacterales</taxon>
        <taxon>Chthoniobacteraceae</taxon>
        <taxon>Chthoniobacter</taxon>
    </lineage>
</organism>
<dbReference type="PROSITE" id="PS51194">
    <property type="entry name" value="HELICASE_CTER"/>
    <property type="match status" value="1"/>
</dbReference>
<evidence type="ECO:0000256" key="11">
    <source>
        <dbReference type="ARBA" id="ARBA00044535"/>
    </source>
</evidence>
<dbReference type="InterPro" id="IPR001650">
    <property type="entry name" value="Helicase_C-like"/>
</dbReference>
<evidence type="ECO:0000256" key="6">
    <source>
        <dbReference type="ARBA" id="ARBA00022840"/>
    </source>
</evidence>
<dbReference type="InterPro" id="IPR004589">
    <property type="entry name" value="DNA_helicase_ATP-dep_RecQ"/>
</dbReference>
<accession>B4D338</accession>
<comment type="catalytic activity">
    <reaction evidence="9">
        <text>Couples ATP hydrolysis with the unwinding of duplex DNA by translocating in the 3'-5' direction.</text>
        <dbReference type="EC" id="5.6.2.4"/>
    </reaction>
</comment>
<dbReference type="InterPro" id="IPR027417">
    <property type="entry name" value="P-loop_NTPase"/>
</dbReference>
<keyword evidence="7" id="KW-0238">DNA-binding</keyword>
<dbReference type="InterPro" id="IPR036388">
    <property type="entry name" value="WH-like_DNA-bd_sf"/>
</dbReference>
<feature type="domain" description="Helicase C-terminal" evidence="14">
    <location>
        <begin position="218"/>
        <end position="365"/>
    </location>
</feature>
<evidence type="ECO:0000313" key="15">
    <source>
        <dbReference type="EMBL" id="EDY19149.1"/>
    </source>
</evidence>
<keyword evidence="6" id="KW-0067">ATP-binding</keyword>
<dbReference type="InParanoid" id="B4D338"/>
<feature type="domain" description="Helicase ATP-binding" evidence="13">
    <location>
        <begin position="24"/>
        <end position="192"/>
    </location>
</feature>
<proteinExistence type="inferred from homology"/>
<evidence type="ECO:0000256" key="10">
    <source>
        <dbReference type="ARBA" id="ARBA00034808"/>
    </source>
</evidence>
<dbReference type="InterPro" id="IPR011545">
    <property type="entry name" value="DEAD/DEAH_box_helicase_dom"/>
</dbReference>
<evidence type="ECO:0000313" key="16">
    <source>
        <dbReference type="Proteomes" id="UP000005824"/>
    </source>
</evidence>
<dbReference type="GO" id="GO:0009378">
    <property type="term" value="F:four-way junction helicase activity"/>
    <property type="evidence" value="ECO:0007669"/>
    <property type="project" value="TreeGrafter"/>
</dbReference>
<dbReference type="GO" id="GO:0043138">
    <property type="term" value="F:3'-5' DNA helicase activity"/>
    <property type="evidence" value="ECO:0007669"/>
    <property type="project" value="UniProtKB-EC"/>
</dbReference>
<dbReference type="CDD" id="cd17920">
    <property type="entry name" value="DEXHc_RecQ"/>
    <property type="match status" value="1"/>
</dbReference>
<dbReference type="GO" id="GO:0005694">
    <property type="term" value="C:chromosome"/>
    <property type="evidence" value="ECO:0007669"/>
    <property type="project" value="TreeGrafter"/>
</dbReference>
<reference evidence="15 16" key="1">
    <citation type="journal article" date="2011" name="J. Bacteriol.">
        <title>Genome sequence of Chthoniobacter flavus Ellin428, an aerobic heterotrophic soil bacterium.</title>
        <authorList>
            <person name="Kant R."/>
            <person name="van Passel M.W."/>
            <person name="Palva A."/>
            <person name="Lucas S."/>
            <person name="Lapidus A."/>
            <person name="Glavina Del Rio T."/>
            <person name="Dalin E."/>
            <person name="Tice H."/>
            <person name="Bruce D."/>
            <person name="Goodwin L."/>
            <person name="Pitluck S."/>
            <person name="Larimer F.W."/>
            <person name="Land M.L."/>
            <person name="Hauser L."/>
            <person name="Sangwan P."/>
            <person name="de Vos W.M."/>
            <person name="Janssen P.H."/>
            <person name="Smidt H."/>
        </authorList>
    </citation>
    <scope>NUCLEOTIDE SEQUENCE [LARGE SCALE GENOMIC DNA]</scope>
    <source>
        <strain evidence="15 16">Ellin428</strain>
    </source>
</reference>
<protein>
    <recommendedName>
        <fullName evidence="11">ATP-dependent DNA helicase RecQ</fullName>
        <ecNumber evidence="10">5.6.2.4</ecNumber>
    </recommendedName>
    <alternativeName>
        <fullName evidence="12">DNA 3'-5' helicase RecQ</fullName>
    </alternativeName>
</protein>
<sequence>MDLLAELRSRFGHEGFREGQEAVVRALLAGESALALFPTGAGKSLCYQLPAVLLEGTALVVSPLIALMKDQVDALRARGIAAARLDSSLSATETQQVYADLRNGTLKLLYVAPERLSGEAFLDRLRRTRISLMAIDEAHCISEWGHNFRPEYLRLARVVEELGLHPVLALTATATPEVAADICRAFRIARERHVQTSFRRPNLHLRLTPCAAQERLATLTKRLASAKVRPAVVYVTFQKTAEDVAGHLSAAGLRARAYHAGMDAEERTAAQEAFMRGECEVIVATIAFGMGIDKADIRSVIHFNLPKTLENYQQEIGRAGRDGQPALCELLACADDAVPLENFTLGDTPESSAVEALVQRMLGSGEEFHISRYDISHETDIRPLVVETVITYLELEGLLQPTRVFYESTQVQFLRAESAVLEGHTDERRRFLTQLFASGRRGRKYLTLELEASVQKLGESRERIVKALSWLEETGAISQKPANIRHGFRLCEAGVTASPAEVAARLAQLFARREERDLQRMTGLLEFASASGCITRRLLAHFGEEMADENCGHCHFCRTGEPASHTALPASPIPSFSEEDEENIRSLIFEEHAPLASPRSLTRYLCGLTSPATTRAKLTKRPEFGRWAAVPFRSVLKQVESCWE</sequence>
<dbReference type="GO" id="GO:0006281">
    <property type="term" value="P:DNA repair"/>
    <property type="evidence" value="ECO:0007669"/>
    <property type="project" value="TreeGrafter"/>
</dbReference>
<dbReference type="EC" id="5.6.2.4" evidence="10"/>
<dbReference type="AlphaFoldDB" id="B4D338"/>
<evidence type="ECO:0000259" key="13">
    <source>
        <dbReference type="PROSITE" id="PS51192"/>
    </source>
</evidence>
<keyword evidence="16" id="KW-1185">Reference proteome</keyword>
<dbReference type="EMBL" id="ABVL01000009">
    <property type="protein sequence ID" value="EDY19149.1"/>
    <property type="molecule type" value="Genomic_DNA"/>
</dbReference>
<dbReference type="FunFam" id="3.40.50.300:FF:001389">
    <property type="entry name" value="ATP-dependent DNA helicase RecQ"/>
    <property type="match status" value="1"/>
</dbReference>
<dbReference type="GO" id="GO:0005737">
    <property type="term" value="C:cytoplasm"/>
    <property type="evidence" value="ECO:0007669"/>
    <property type="project" value="TreeGrafter"/>
</dbReference>